<organism evidence="1 2">
    <name type="scientific">Peronosclerospora sorghi</name>
    <dbReference type="NCBI Taxonomy" id="230839"/>
    <lineage>
        <taxon>Eukaryota</taxon>
        <taxon>Sar</taxon>
        <taxon>Stramenopiles</taxon>
        <taxon>Oomycota</taxon>
        <taxon>Peronosporomycetes</taxon>
        <taxon>Peronosporales</taxon>
        <taxon>Peronosporaceae</taxon>
        <taxon>Peronosclerospora</taxon>
    </lineage>
</organism>
<protein>
    <submittedName>
        <fullName evidence="1">Uncharacterized protein</fullName>
    </submittedName>
</protein>
<dbReference type="Proteomes" id="UP001163321">
    <property type="component" value="Chromosome 5"/>
</dbReference>
<evidence type="ECO:0000313" key="2">
    <source>
        <dbReference type="Proteomes" id="UP001163321"/>
    </source>
</evidence>
<evidence type="ECO:0000313" key="1">
    <source>
        <dbReference type="EMBL" id="KAI9911619.1"/>
    </source>
</evidence>
<proteinExistence type="predicted"/>
<sequence>MSHLKRKNVKNGADNMLTKSCKNHMCHPLYMGIPIYQVPAMVELVSHQSLGSKHSRFSTEVHTEVGKFSYHCCVHKNVTEVHTPKFTPKWESFRITASTKM</sequence>
<reference evidence="1 2" key="1">
    <citation type="journal article" date="2022" name="bioRxiv">
        <title>The genome of the oomycete Peronosclerospora sorghi, a cosmopolitan pathogen of maize and sorghum, is inflated with dispersed pseudogenes.</title>
        <authorList>
            <person name="Fletcher K."/>
            <person name="Martin F."/>
            <person name="Isakeit T."/>
            <person name="Cavanaugh K."/>
            <person name="Magill C."/>
            <person name="Michelmore R."/>
        </authorList>
    </citation>
    <scope>NUCLEOTIDE SEQUENCE [LARGE SCALE GENOMIC DNA]</scope>
    <source>
        <strain evidence="1">P6</strain>
    </source>
</reference>
<accession>A0ACC0VYR4</accession>
<dbReference type="EMBL" id="CM047584">
    <property type="protein sequence ID" value="KAI9911619.1"/>
    <property type="molecule type" value="Genomic_DNA"/>
</dbReference>
<keyword evidence="2" id="KW-1185">Reference proteome</keyword>
<gene>
    <name evidence="1" type="ORF">PsorP6_008667</name>
</gene>
<comment type="caution">
    <text evidence="1">The sequence shown here is derived from an EMBL/GenBank/DDBJ whole genome shotgun (WGS) entry which is preliminary data.</text>
</comment>
<name>A0ACC0VYR4_9STRA</name>